<comment type="caution">
    <text evidence="1">The sequence shown here is derived from an EMBL/GenBank/DDBJ whole genome shotgun (WGS) entry which is preliminary data.</text>
</comment>
<dbReference type="InterPro" id="IPR038282">
    <property type="entry name" value="DUF2267_sf"/>
</dbReference>
<dbReference type="Proteomes" id="UP000295818">
    <property type="component" value="Unassembled WGS sequence"/>
</dbReference>
<name>A0ABY2BAN4_9ACTN</name>
<dbReference type="EMBL" id="SLWM01000029">
    <property type="protein sequence ID" value="TCO11693.1"/>
    <property type="molecule type" value="Genomic_DNA"/>
</dbReference>
<proteinExistence type="predicted"/>
<evidence type="ECO:0000313" key="2">
    <source>
        <dbReference type="Proteomes" id="UP000295818"/>
    </source>
</evidence>
<organism evidence="1 2">
    <name type="scientific">Kribbella orskensis</name>
    <dbReference type="NCBI Taxonomy" id="2512216"/>
    <lineage>
        <taxon>Bacteria</taxon>
        <taxon>Bacillati</taxon>
        <taxon>Actinomycetota</taxon>
        <taxon>Actinomycetes</taxon>
        <taxon>Propionibacteriales</taxon>
        <taxon>Kribbellaceae</taxon>
        <taxon>Kribbella</taxon>
    </lineage>
</organism>
<dbReference type="Pfam" id="PF10025">
    <property type="entry name" value="DUF2267"/>
    <property type="match status" value="1"/>
</dbReference>
<dbReference type="Gene3D" id="1.10.490.110">
    <property type="entry name" value="Uncharacterized conserved protein DUF2267"/>
    <property type="match status" value="1"/>
</dbReference>
<keyword evidence="2" id="KW-1185">Reference proteome</keyword>
<protein>
    <submittedName>
        <fullName evidence="1">Uncharacterized protein (DUF2267 family)</fullName>
    </submittedName>
</protein>
<reference evidence="1 2" key="1">
    <citation type="journal article" date="2015" name="Stand. Genomic Sci.">
        <title>Genomic Encyclopedia of Bacterial and Archaeal Type Strains, Phase III: the genomes of soil and plant-associated and newly described type strains.</title>
        <authorList>
            <person name="Whitman W.B."/>
            <person name="Woyke T."/>
            <person name="Klenk H.P."/>
            <person name="Zhou Y."/>
            <person name="Lilburn T.G."/>
            <person name="Beck B.J."/>
            <person name="De Vos P."/>
            <person name="Vandamme P."/>
            <person name="Eisen J.A."/>
            <person name="Garrity G."/>
            <person name="Hugenholtz P."/>
            <person name="Kyrpides N.C."/>
        </authorList>
    </citation>
    <scope>NUCLEOTIDE SEQUENCE [LARGE SCALE GENOMIC DNA]</scope>
    <source>
        <strain evidence="1 2">VKM Ac-2538</strain>
    </source>
</reference>
<evidence type="ECO:0000313" key="1">
    <source>
        <dbReference type="EMBL" id="TCO11693.1"/>
    </source>
</evidence>
<dbReference type="RefSeq" id="WP_199240279.1">
    <property type="nucleotide sequence ID" value="NZ_SLWM01000029.1"/>
</dbReference>
<gene>
    <name evidence="1" type="ORF">EV644_12962</name>
</gene>
<sequence>MTATKVEAFDHAVHTAQLWVSGVAKEFGTEDLQFAYRVLRAWLHTLRDRLTVEATAQFAAQLPELLRGVYYDGWDPHRVPVKYGVEEYQRRFAAEAIISLPEVRRAAATVTAAIHNLVSPGQLTHVLEQLPHTLRPVLVGQDWPGGRMTLG</sequence>
<dbReference type="InterPro" id="IPR018727">
    <property type="entry name" value="DUF2267"/>
</dbReference>
<accession>A0ABY2BAN4</accession>